<dbReference type="OrthoDB" id="9772788at2"/>
<dbReference type="Pfam" id="PF22818">
    <property type="entry name" value="ApeI-like"/>
    <property type="match status" value="1"/>
</dbReference>
<dbReference type="GO" id="GO:0016829">
    <property type="term" value="F:lyase activity"/>
    <property type="evidence" value="ECO:0007669"/>
    <property type="project" value="UniProtKB-KW"/>
</dbReference>
<dbReference type="EMBL" id="CP022743">
    <property type="protein sequence ID" value="ASU34591.1"/>
    <property type="molecule type" value="Genomic_DNA"/>
</dbReference>
<dbReference type="InterPro" id="IPR054545">
    <property type="entry name" value="ApeI-like"/>
</dbReference>
<dbReference type="RefSeq" id="WP_094570927.1">
    <property type="nucleotide sequence ID" value="NZ_CP022743.1"/>
</dbReference>
<dbReference type="InterPro" id="IPR029069">
    <property type="entry name" value="HotDog_dom_sf"/>
</dbReference>
<evidence type="ECO:0000313" key="3">
    <source>
        <dbReference type="Proteomes" id="UP000215002"/>
    </source>
</evidence>
<accession>A0A223NYE2</accession>
<proteinExistence type="predicted"/>
<sequence>METVNDEIFRIDKLDYSDALIKASLFINATSSIFKGHFPGQPVVPGACMLQIVKEVLESAFGQSLQIKKAANLKFIAMIDPLKTTSVQLEISYKSIEDGISFTGKISNVDIVYFKCAATAVAINNT</sequence>
<dbReference type="Proteomes" id="UP000215002">
    <property type="component" value="Chromosome"/>
</dbReference>
<keyword evidence="3" id="KW-1185">Reference proteome</keyword>
<dbReference type="AlphaFoldDB" id="A0A223NYE2"/>
<dbReference type="KEGG" id="muc:MuYL_2704"/>
<gene>
    <name evidence="2" type="ORF">MuYL_2704</name>
</gene>
<protein>
    <recommendedName>
        <fullName evidence="1">ApeI dehydratase-like domain-containing protein</fullName>
    </recommendedName>
</protein>
<evidence type="ECO:0000313" key="2">
    <source>
        <dbReference type="EMBL" id="ASU34591.1"/>
    </source>
</evidence>
<feature type="domain" description="ApeI dehydratase-like" evidence="1">
    <location>
        <begin position="20"/>
        <end position="103"/>
    </location>
</feature>
<evidence type="ECO:0000259" key="1">
    <source>
        <dbReference type="Pfam" id="PF22818"/>
    </source>
</evidence>
<organism evidence="2 3">
    <name type="scientific">Mucilaginibacter xinganensis</name>
    <dbReference type="NCBI Taxonomy" id="1234841"/>
    <lineage>
        <taxon>Bacteria</taxon>
        <taxon>Pseudomonadati</taxon>
        <taxon>Bacteroidota</taxon>
        <taxon>Sphingobacteriia</taxon>
        <taxon>Sphingobacteriales</taxon>
        <taxon>Sphingobacteriaceae</taxon>
        <taxon>Mucilaginibacter</taxon>
    </lineage>
</organism>
<dbReference type="Gene3D" id="3.10.129.10">
    <property type="entry name" value="Hotdog Thioesterase"/>
    <property type="match status" value="1"/>
</dbReference>
<name>A0A223NYE2_9SPHI</name>
<dbReference type="SUPFAM" id="SSF54637">
    <property type="entry name" value="Thioesterase/thiol ester dehydrase-isomerase"/>
    <property type="match status" value="1"/>
</dbReference>
<reference evidence="2 3" key="1">
    <citation type="submission" date="2017-08" db="EMBL/GenBank/DDBJ databases">
        <title>Complete genome sequence of Mucilaginibacter sp. strain BJC16-A31.</title>
        <authorList>
            <consortium name="Henan University of Science and Technology"/>
            <person name="You X."/>
        </authorList>
    </citation>
    <scope>NUCLEOTIDE SEQUENCE [LARGE SCALE GENOMIC DNA]</scope>
    <source>
        <strain evidence="2 3">BJC16-A31</strain>
    </source>
</reference>